<dbReference type="Pfam" id="PF09850">
    <property type="entry name" value="DotU"/>
    <property type="match status" value="1"/>
</dbReference>
<dbReference type="Gene3D" id="1.25.40.590">
    <property type="entry name" value="Type IV / VI secretion system, DotU"/>
    <property type="match status" value="1"/>
</dbReference>
<protein>
    <submittedName>
        <fullName evidence="3">Membrane protein</fullName>
    </submittedName>
</protein>
<feature type="transmembrane region" description="Helical" evidence="1">
    <location>
        <begin position="196"/>
        <end position="219"/>
    </location>
</feature>
<keyword evidence="1" id="KW-0472">Membrane</keyword>
<dbReference type="NCBIfam" id="TIGR03349">
    <property type="entry name" value="IV_VI_DotU"/>
    <property type="match status" value="1"/>
</dbReference>
<dbReference type="InterPro" id="IPR017732">
    <property type="entry name" value="T4/T6SS_DotU"/>
</dbReference>
<keyword evidence="1" id="KW-1133">Transmembrane helix</keyword>
<feature type="domain" description="Type IV / VI secretion system DotU" evidence="2">
    <location>
        <begin position="21"/>
        <end position="213"/>
    </location>
</feature>
<keyword evidence="1" id="KW-0812">Transmembrane</keyword>
<evidence type="ECO:0000313" key="3">
    <source>
        <dbReference type="EMBL" id="OXC78222.1"/>
    </source>
</evidence>
<dbReference type="RefSeq" id="WP_089160867.1">
    <property type="nucleotide sequence ID" value="NZ_MTHB01000073.1"/>
</dbReference>
<dbReference type="InterPro" id="IPR038522">
    <property type="entry name" value="T4/T6SS_DotU_sf"/>
</dbReference>
<evidence type="ECO:0000256" key="1">
    <source>
        <dbReference type="SAM" id="Phobius"/>
    </source>
</evidence>
<gene>
    <name evidence="3" type="ORF">BSU04_13045</name>
</gene>
<sequence>MNTVTDTSASPAKYTALLPNAFRDTAFSVANLADDATPIAFVSFREQCVAQVDALARELRAAGHLPDVVRDATYAQCALLDETALAHLKGAERDQWEREPLQVQEFKSNDAGYELIDKIQQRLAEPRPKLALLHMFNTVLALGFKGKFAMSGADVRLELMRALDQRIGQSVGVDTSGTVLLTQKSSRRWNVNVSPLGWVMGALIVAGLVYLALGAWLTASIARIPV</sequence>
<proteinExistence type="predicted"/>
<dbReference type="PANTHER" id="PTHR38033">
    <property type="entry name" value="MEMBRANE PROTEIN-RELATED"/>
    <property type="match status" value="1"/>
</dbReference>
<reference evidence="4" key="1">
    <citation type="submission" date="2017-01" db="EMBL/GenBank/DDBJ databases">
        <title>Genome Analysis of Deinococcus marmoris KOPRI26562.</title>
        <authorList>
            <person name="Kim J.H."/>
            <person name="Oh H.-M."/>
        </authorList>
    </citation>
    <scope>NUCLEOTIDE SEQUENCE [LARGE SCALE GENOMIC DNA]</scope>
    <source>
        <strain evidence="4">PAMC 26633</strain>
    </source>
</reference>
<dbReference type="EMBL" id="MTHB01000073">
    <property type="protein sequence ID" value="OXC78222.1"/>
    <property type="molecule type" value="Genomic_DNA"/>
</dbReference>
<dbReference type="AlphaFoldDB" id="A0A226X446"/>
<comment type="caution">
    <text evidence="3">The sequence shown here is derived from an EMBL/GenBank/DDBJ whole genome shotgun (WGS) entry which is preliminary data.</text>
</comment>
<evidence type="ECO:0000313" key="4">
    <source>
        <dbReference type="Proteomes" id="UP000214720"/>
    </source>
</evidence>
<evidence type="ECO:0000259" key="2">
    <source>
        <dbReference type="Pfam" id="PF09850"/>
    </source>
</evidence>
<name>A0A226X446_CABSO</name>
<organism evidence="3 4">
    <name type="scientific">Caballeronia sordidicola</name>
    <name type="common">Burkholderia sordidicola</name>
    <dbReference type="NCBI Taxonomy" id="196367"/>
    <lineage>
        <taxon>Bacteria</taxon>
        <taxon>Pseudomonadati</taxon>
        <taxon>Pseudomonadota</taxon>
        <taxon>Betaproteobacteria</taxon>
        <taxon>Burkholderiales</taxon>
        <taxon>Burkholderiaceae</taxon>
        <taxon>Caballeronia</taxon>
    </lineage>
</organism>
<dbReference type="OrthoDB" id="6998040at2"/>
<accession>A0A226X446</accession>
<dbReference type="PANTHER" id="PTHR38033:SF1">
    <property type="entry name" value="DOTU FAMILY TYPE IV_VI SECRETION SYSTEM PROTEIN"/>
    <property type="match status" value="1"/>
</dbReference>
<dbReference type="Proteomes" id="UP000214720">
    <property type="component" value="Unassembled WGS sequence"/>
</dbReference>